<reference evidence="1" key="2">
    <citation type="journal article" date="2015" name="Data Brief">
        <title>Shoot transcriptome of the giant reed, Arundo donax.</title>
        <authorList>
            <person name="Barrero R.A."/>
            <person name="Guerrero F.D."/>
            <person name="Moolhuijzen P."/>
            <person name="Goolsby J.A."/>
            <person name="Tidwell J."/>
            <person name="Bellgard S.E."/>
            <person name="Bellgard M.I."/>
        </authorList>
    </citation>
    <scope>NUCLEOTIDE SEQUENCE</scope>
    <source>
        <tissue evidence="1">Shoot tissue taken approximately 20 cm above the soil surface</tissue>
    </source>
</reference>
<name>A0A0A9GWE3_ARUDO</name>
<sequence length="53" mass="6148">MFARRCMRGYFCSATNPGRALEVVDLLLSCAKRDVRSWPSWRLLTNQCLKQAQ</sequence>
<dbReference type="EMBL" id="GBRH01171015">
    <property type="protein sequence ID" value="JAE26881.1"/>
    <property type="molecule type" value="Transcribed_RNA"/>
</dbReference>
<proteinExistence type="predicted"/>
<organism evidence="1">
    <name type="scientific">Arundo donax</name>
    <name type="common">Giant reed</name>
    <name type="synonym">Donax arundinaceus</name>
    <dbReference type="NCBI Taxonomy" id="35708"/>
    <lineage>
        <taxon>Eukaryota</taxon>
        <taxon>Viridiplantae</taxon>
        <taxon>Streptophyta</taxon>
        <taxon>Embryophyta</taxon>
        <taxon>Tracheophyta</taxon>
        <taxon>Spermatophyta</taxon>
        <taxon>Magnoliopsida</taxon>
        <taxon>Liliopsida</taxon>
        <taxon>Poales</taxon>
        <taxon>Poaceae</taxon>
        <taxon>PACMAD clade</taxon>
        <taxon>Arundinoideae</taxon>
        <taxon>Arundineae</taxon>
        <taxon>Arundo</taxon>
    </lineage>
</organism>
<protein>
    <submittedName>
        <fullName evidence="1">Uncharacterized protein</fullName>
    </submittedName>
</protein>
<accession>A0A0A9GWE3</accession>
<dbReference type="AlphaFoldDB" id="A0A0A9GWE3"/>
<reference evidence="1" key="1">
    <citation type="submission" date="2014-09" db="EMBL/GenBank/DDBJ databases">
        <authorList>
            <person name="Magalhaes I.L.F."/>
            <person name="Oliveira U."/>
            <person name="Santos F.R."/>
            <person name="Vidigal T.H.D.A."/>
            <person name="Brescovit A.D."/>
            <person name="Santos A.J."/>
        </authorList>
    </citation>
    <scope>NUCLEOTIDE SEQUENCE</scope>
    <source>
        <tissue evidence="1">Shoot tissue taken approximately 20 cm above the soil surface</tissue>
    </source>
</reference>
<evidence type="ECO:0000313" key="1">
    <source>
        <dbReference type="EMBL" id="JAE26881.1"/>
    </source>
</evidence>